<dbReference type="Proteomes" id="UP000480151">
    <property type="component" value="Unassembled WGS sequence"/>
</dbReference>
<comment type="caution">
    <text evidence="1">The sequence shown here is derived from an EMBL/GenBank/DDBJ whole genome shotgun (WGS) entry which is preliminary data.</text>
</comment>
<dbReference type="RefSeq" id="WP_165093827.1">
    <property type="nucleotide sequence ID" value="NZ_JAAKGU010000001.1"/>
</dbReference>
<dbReference type="Pfam" id="PF26126">
    <property type="entry name" value="Had1"/>
    <property type="match status" value="1"/>
</dbReference>
<proteinExistence type="predicted"/>
<keyword evidence="2" id="KW-1185">Reference proteome</keyword>
<sequence>MRRKVSEVIAMLNVLPIDAEIDVNAVWTNGKIVRQFKGQEKYYERYNGRTSPERGFSKMTAILIPEVSADVSAS</sequence>
<organism evidence="1 2">
    <name type="scientific">Paenibacillus apii</name>
    <dbReference type="NCBI Taxonomy" id="1850370"/>
    <lineage>
        <taxon>Bacteria</taxon>
        <taxon>Bacillati</taxon>
        <taxon>Bacillota</taxon>
        <taxon>Bacilli</taxon>
        <taxon>Bacillales</taxon>
        <taxon>Paenibacillaceae</taxon>
        <taxon>Paenibacillus</taxon>
    </lineage>
</organism>
<reference evidence="1 2" key="1">
    <citation type="submission" date="2020-02" db="EMBL/GenBank/DDBJ databases">
        <authorList>
            <person name="Gao J."/>
            <person name="Sun J."/>
        </authorList>
    </citation>
    <scope>NUCLEOTIDE SEQUENCE [LARGE SCALE GENOMIC DNA]</scope>
    <source>
        <strain evidence="1 2">7124</strain>
    </source>
</reference>
<evidence type="ECO:0000313" key="2">
    <source>
        <dbReference type="Proteomes" id="UP000480151"/>
    </source>
</evidence>
<protein>
    <submittedName>
        <fullName evidence="1">Uncharacterized protein</fullName>
    </submittedName>
</protein>
<evidence type="ECO:0000313" key="1">
    <source>
        <dbReference type="EMBL" id="NGM81220.1"/>
    </source>
</evidence>
<gene>
    <name evidence="1" type="ORF">G5B47_02205</name>
</gene>
<accession>A0A6M1PD87</accession>
<dbReference type="InterPro" id="IPR059053">
    <property type="entry name" value="Had1"/>
</dbReference>
<dbReference type="EMBL" id="JAAKGU010000001">
    <property type="protein sequence ID" value="NGM81220.1"/>
    <property type="molecule type" value="Genomic_DNA"/>
</dbReference>
<name>A0A6M1PD87_9BACL</name>
<dbReference type="AlphaFoldDB" id="A0A6M1PD87"/>